<protein>
    <recommendedName>
        <fullName evidence="1">DUF6378 domain-containing protein</fullName>
    </recommendedName>
</protein>
<evidence type="ECO:0000313" key="3">
    <source>
        <dbReference type="Proteomes" id="UP000246975"/>
    </source>
</evidence>
<dbReference type="KEGG" id="vg:54992245"/>
<dbReference type="EMBL" id="MH153804">
    <property type="protein sequence ID" value="AWN03701.1"/>
    <property type="molecule type" value="Genomic_DNA"/>
</dbReference>
<name>A0A2U8UJH4_9CAUD</name>
<feature type="domain" description="DUF6378" evidence="1">
    <location>
        <begin position="48"/>
        <end position="123"/>
    </location>
</feature>
<dbReference type="Pfam" id="PF19905">
    <property type="entry name" value="DUF6378"/>
    <property type="match status" value="1"/>
</dbReference>
<sequence>MRLRKSAKRATALETIGEAYLPPAPFPAGYGDPGADPADEWDAAAAETILEEAARIVDGTRAQDYGENSLPHVAAMWSAYLGVPVTGRMVGWMLSQMKMVRDLHKPKRDNPVDIAGYAHLADQADG</sequence>
<organism evidence="2 3">
    <name type="scientific">Gordonia phage Jace</name>
    <dbReference type="NCBI Taxonomy" id="2182360"/>
    <lineage>
        <taxon>Viruses</taxon>
        <taxon>Duplodnaviria</taxon>
        <taxon>Heunggongvirae</taxon>
        <taxon>Uroviricota</taxon>
        <taxon>Caudoviricetes</taxon>
        <taxon>Jacevirus</taxon>
        <taxon>Jacevirus jace</taxon>
    </lineage>
</organism>
<gene>
    <name evidence="2" type="primary">81</name>
    <name evidence="2" type="ORF">PBI_JACE_81</name>
</gene>
<proteinExistence type="predicted"/>
<dbReference type="GeneID" id="54992245"/>
<dbReference type="InterPro" id="IPR045958">
    <property type="entry name" value="DUF6378"/>
</dbReference>
<dbReference type="Proteomes" id="UP000246975">
    <property type="component" value="Segment"/>
</dbReference>
<keyword evidence="3" id="KW-1185">Reference proteome</keyword>
<evidence type="ECO:0000259" key="1">
    <source>
        <dbReference type="Pfam" id="PF19905"/>
    </source>
</evidence>
<accession>A0A2U8UJH4</accession>
<evidence type="ECO:0000313" key="2">
    <source>
        <dbReference type="EMBL" id="AWN03701.1"/>
    </source>
</evidence>
<dbReference type="RefSeq" id="YP_009801727.1">
    <property type="nucleotide sequence ID" value="NC_047974.1"/>
</dbReference>
<reference evidence="2 3" key="1">
    <citation type="submission" date="2018-03" db="EMBL/GenBank/DDBJ databases">
        <authorList>
            <person name="Garlena R.A."/>
            <person name="Russell D.A."/>
            <person name="Pope W.H."/>
            <person name="Jacobs-Sera D."/>
            <person name="Hatfull G.F."/>
        </authorList>
    </citation>
    <scope>NUCLEOTIDE SEQUENCE [LARGE SCALE GENOMIC DNA]</scope>
</reference>